<dbReference type="InterPro" id="IPR004000">
    <property type="entry name" value="Actin"/>
</dbReference>
<dbReference type="Proteomes" id="UP000242188">
    <property type="component" value="Unassembled WGS sequence"/>
</dbReference>
<reference evidence="4 5" key="1">
    <citation type="journal article" date="2017" name="Nat. Ecol. Evol.">
        <title>Scallop genome provides insights into evolution of bilaterian karyotype and development.</title>
        <authorList>
            <person name="Wang S."/>
            <person name="Zhang J."/>
            <person name="Jiao W."/>
            <person name="Li J."/>
            <person name="Xun X."/>
            <person name="Sun Y."/>
            <person name="Guo X."/>
            <person name="Huan P."/>
            <person name="Dong B."/>
            <person name="Zhang L."/>
            <person name="Hu X."/>
            <person name="Sun X."/>
            <person name="Wang J."/>
            <person name="Zhao C."/>
            <person name="Wang Y."/>
            <person name="Wang D."/>
            <person name="Huang X."/>
            <person name="Wang R."/>
            <person name="Lv J."/>
            <person name="Li Y."/>
            <person name="Zhang Z."/>
            <person name="Liu B."/>
            <person name="Lu W."/>
            <person name="Hui Y."/>
            <person name="Liang J."/>
            <person name="Zhou Z."/>
            <person name="Hou R."/>
            <person name="Li X."/>
            <person name="Liu Y."/>
            <person name="Li H."/>
            <person name="Ning X."/>
            <person name="Lin Y."/>
            <person name="Zhao L."/>
            <person name="Xing Q."/>
            <person name="Dou J."/>
            <person name="Li Y."/>
            <person name="Mao J."/>
            <person name="Guo H."/>
            <person name="Dou H."/>
            <person name="Li T."/>
            <person name="Mu C."/>
            <person name="Jiang W."/>
            <person name="Fu Q."/>
            <person name="Fu X."/>
            <person name="Miao Y."/>
            <person name="Liu J."/>
            <person name="Yu Q."/>
            <person name="Li R."/>
            <person name="Liao H."/>
            <person name="Li X."/>
            <person name="Kong Y."/>
            <person name="Jiang Z."/>
            <person name="Chourrout D."/>
            <person name="Li R."/>
            <person name="Bao Z."/>
        </authorList>
    </citation>
    <scope>NUCLEOTIDE SEQUENCE [LARGE SCALE GENOMIC DNA]</scope>
    <source>
        <strain evidence="4 5">PY_sf001</strain>
    </source>
</reference>
<dbReference type="PANTHER" id="PTHR11937">
    <property type="entry name" value="ACTIN"/>
    <property type="match status" value="1"/>
</dbReference>
<dbReference type="SMART" id="SM00268">
    <property type="entry name" value="ACTIN"/>
    <property type="match status" value="1"/>
</dbReference>
<evidence type="ECO:0000313" key="4">
    <source>
        <dbReference type="EMBL" id="OWF55146.1"/>
    </source>
</evidence>
<sequence length="379" mass="43059">MEMYWDDEEEPCVVLDNGSHRIKAGIAGDDSPRSIFRTVVGTPLYEGQTIGGKPQKKYFVGDQVIENIDVLDIRRPIERGIVTDWDAMERVWHHVFDELRTVPSDMSVLVTETPMNPKSQREKIAQIMFEKIQPRGMYVVSPNVLSLYSSGRGSGLVIDSGYEVTDVVCIFEGHKVRQSMFRADIGGNDITHYLIELLGKRGYAFTTAKEVEEVSVMKEKYAYVSNNPQTENVDNIRQEYTFSNGTTICLDYERFQCMEAMFKPHLIGSDACGIHELIVKSIKACPVDVRNDIYCSFILSGGNTMTEGLVSRLEQELRALLPLNRRIKVIAPPERRISTWVGGSIWGSLSSSQQLWMTPVEYDEFGPSIVYRSKFTQHW</sequence>
<dbReference type="FunFam" id="3.30.420.40:FF:000050">
    <property type="entry name" value="Actin, alpha skeletal muscle"/>
    <property type="match status" value="1"/>
</dbReference>
<dbReference type="OrthoDB" id="10348682at2759"/>
<evidence type="ECO:0000256" key="2">
    <source>
        <dbReference type="ARBA" id="ARBA00006752"/>
    </source>
</evidence>
<dbReference type="InterPro" id="IPR043129">
    <property type="entry name" value="ATPase_NBD"/>
</dbReference>
<organism evidence="4 5">
    <name type="scientific">Mizuhopecten yessoensis</name>
    <name type="common">Japanese scallop</name>
    <name type="synonym">Patinopecten yessoensis</name>
    <dbReference type="NCBI Taxonomy" id="6573"/>
    <lineage>
        <taxon>Eukaryota</taxon>
        <taxon>Metazoa</taxon>
        <taxon>Spiralia</taxon>
        <taxon>Lophotrochozoa</taxon>
        <taxon>Mollusca</taxon>
        <taxon>Bivalvia</taxon>
        <taxon>Autobranchia</taxon>
        <taxon>Pteriomorphia</taxon>
        <taxon>Pectinida</taxon>
        <taxon>Pectinoidea</taxon>
        <taxon>Pectinidae</taxon>
        <taxon>Mizuhopecten</taxon>
    </lineage>
</organism>
<comment type="function">
    <text evidence="1">Actins are highly conserved proteins that are involved in various types of cell motility and are ubiquitously expressed in all eukaryotic cells.</text>
</comment>
<dbReference type="EMBL" id="NEDP02000756">
    <property type="protein sequence ID" value="OWF55146.1"/>
    <property type="molecule type" value="Genomic_DNA"/>
</dbReference>
<dbReference type="STRING" id="6573.A0A210R2L8"/>
<name>A0A210R2L8_MIZYE</name>
<dbReference type="SUPFAM" id="SSF53067">
    <property type="entry name" value="Actin-like ATPase domain"/>
    <property type="match status" value="2"/>
</dbReference>
<comment type="caution">
    <text evidence="4">The sequence shown here is derived from an EMBL/GenBank/DDBJ whole genome shotgun (WGS) entry which is preliminary data.</text>
</comment>
<proteinExistence type="inferred from homology"/>
<evidence type="ECO:0000256" key="1">
    <source>
        <dbReference type="ARBA" id="ARBA00003520"/>
    </source>
</evidence>
<dbReference type="Gene3D" id="3.30.420.40">
    <property type="match status" value="2"/>
</dbReference>
<evidence type="ECO:0000256" key="3">
    <source>
        <dbReference type="RuleBase" id="RU000487"/>
    </source>
</evidence>
<keyword evidence="5" id="KW-1185">Reference proteome</keyword>
<gene>
    <name evidence="4" type="ORF">KP79_PYT14518</name>
</gene>
<dbReference type="Pfam" id="PF00022">
    <property type="entry name" value="Actin"/>
    <property type="match status" value="1"/>
</dbReference>
<evidence type="ECO:0000313" key="5">
    <source>
        <dbReference type="Proteomes" id="UP000242188"/>
    </source>
</evidence>
<accession>A0A210R2L8</accession>
<dbReference type="Gene3D" id="3.90.640.10">
    <property type="entry name" value="Actin, Chain A, domain 4"/>
    <property type="match status" value="1"/>
</dbReference>
<dbReference type="PRINTS" id="PR00190">
    <property type="entry name" value="ACTIN"/>
</dbReference>
<comment type="similarity">
    <text evidence="2 3">Belongs to the actin family.</text>
</comment>
<dbReference type="AlphaFoldDB" id="A0A210R2L8"/>
<protein>
    <submittedName>
        <fullName evidence="4">Actin, cytoplasmic 2</fullName>
    </submittedName>
</protein>